<proteinExistence type="predicted"/>
<dbReference type="RefSeq" id="WP_095311427.1">
    <property type="nucleotide sequence ID" value="NZ_BORC01000003.1"/>
</dbReference>
<organism evidence="1 2">
    <name type="scientific">Robertmurraya siralis</name>
    <dbReference type="NCBI Taxonomy" id="77777"/>
    <lineage>
        <taxon>Bacteria</taxon>
        <taxon>Bacillati</taxon>
        <taxon>Bacillota</taxon>
        <taxon>Bacilli</taxon>
        <taxon>Bacillales</taxon>
        <taxon>Bacillaceae</taxon>
        <taxon>Robertmurraya</taxon>
    </lineage>
</organism>
<dbReference type="AlphaFoldDB" id="A0A920BU00"/>
<dbReference type="InterPro" id="IPR058676">
    <property type="entry name" value="YuzK"/>
</dbReference>
<dbReference type="OrthoDB" id="2454002at2"/>
<comment type="caution">
    <text evidence="1">The sequence shown here is derived from an EMBL/GenBank/DDBJ whole genome shotgun (WGS) entry which is preliminary data.</text>
</comment>
<evidence type="ECO:0000313" key="2">
    <source>
        <dbReference type="Proteomes" id="UP000682111"/>
    </source>
</evidence>
<sequence length="61" mass="7491">MMVLQMNYTSEMEKAMHGAHNVCYATYCRKHEVRMRVERRREQEYIQSQRLVADLTRNQLR</sequence>
<protein>
    <submittedName>
        <fullName evidence="1">Uncharacterized protein</fullName>
    </submittedName>
</protein>
<accession>A0A920BU00</accession>
<dbReference type="Pfam" id="PF26149">
    <property type="entry name" value="YuzK"/>
    <property type="match status" value="1"/>
</dbReference>
<name>A0A920BU00_9BACI</name>
<dbReference type="Proteomes" id="UP000682111">
    <property type="component" value="Unassembled WGS sequence"/>
</dbReference>
<evidence type="ECO:0000313" key="1">
    <source>
        <dbReference type="EMBL" id="GIN62106.1"/>
    </source>
</evidence>
<dbReference type="EMBL" id="BORC01000003">
    <property type="protein sequence ID" value="GIN62106.1"/>
    <property type="molecule type" value="Genomic_DNA"/>
</dbReference>
<keyword evidence="2" id="KW-1185">Reference proteome</keyword>
<reference evidence="1" key="1">
    <citation type="submission" date="2021-03" db="EMBL/GenBank/DDBJ databases">
        <title>Antimicrobial resistance genes in bacteria isolated from Japanese honey, and their potential for conferring macrolide and lincosamide resistance in the American foulbrood pathogen Paenibacillus larvae.</title>
        <authorList>
            <person name="Okamoto M."/>
            <person name="Kumagai M."/>
            <person name="Kanamori H."/>
            <person name="Takamatsu D."/>
        </authorList>
    </citation>
    <scope>NUCLEOTIDE SEQUENCE</scope>
    <source>
        <strain evidence="1">J27TS8</strain>
    </source>
</reference>
<gene>
    <name evidence="1" type="ORF">J27TS8_20990</name>
</gene>